<evidence type="ECO:0000256" key="3">
    <source>
        <dbReference type="ARBA" id="ARBA00022801"/>
    </source>
</evidence>
<gene>
    <name evidence="5" type="primary">apaH</name>
    <name evidence="7" type="ORF">GCM10023095_20280</name>
</gene>
<accession>A0ABP8QB38</accession>
<evidence type="ECO:0000256" key="1">
    <source>
        <dbReference type="ARBA" id="ARBA00003413"/>
    </source>
</evidence>
<comment type="caution">
    <text evidence="7">The sequence shown here is derived from an EMBL/GenBank/DDBJ whole genome shotgun (WGS) entry which is preliminary data.</text>
</comment>
<dbReference type="Gene3D" id="3.60.21.10">
    <property type="match status" value="1"/>
</dbReference>
<dbReference type="PANTHER" id="PTHR40942">
    <property type="match status" value="1"/>
</dbReference>
<comment type="catalytic activity">
    <reaction evidence="4 5">
        <text>P(1),P(4)-bis(5'-adenosyl) tetraphosphate + H2O = 2 ADP + 2 H(+)</text>
        <dbReference type="Rhea" id="RHEA:24252"/>
        <dbReference type="ChEBI" id="CHEBI:15377"/>
        <dbReference type="ChEBI" id="CHEBI:15378"/>
        <dbReference type="ChEBI" id="CHEBI:58141"/>
        <dbReference type="ChEBI" id="CHEBI:456216"/>
        <dbReference type="EC" id="3.6.1.41"/>
    </reaction>
</comment>
<dbReference type="SUPFAM" id="SSF56300">
    <property type="entry name" value="Metallo-dependent phosphatases"/>
    <property type="match status" value="1"/>
</dbReference>
<dbReference type="EMBL" id="BAABFC010000012">
    <property type="protein sequence ID" value="GAA4499699.1"/>
    <property type="molecule type" value="Genomic_DNA"/>
</dbReference>
<dbReference type="EC" id="3.6.1.41" evidence="5"/>
<evidence type="ECO:0000256" key="4">
    <source>
        <dbReference type="ARBA" id="ARBA00049417"/>
    </source>
</evidence>
<evidence type="ECO:0000313" key="7">
    <source>
        <dbReference type="EMBL" id="GAA4499699.1"/>
    </source>
</evidence>
<dbReference type="HAMAP" id="MF_00199">
    <property type="entry name" value="ApaH"/>
    <property type="match status" value="1"/>
</dbReference>
<organism evidence="7 8">
    <name type="scientific">Pseudaeromonas paramecii</name>
    <dbReference type="NCBI Taxonomy" id="2138166"/>
    <lineage>
        <taxon>Bacteria</taxon>
        <taxon>Pseudomonadati</taxon>
        <taxon>Pseudomonadota</taxon>
        <taxon>Gammaproteobacteria</taxon>
        <taxon>Aeromonadales</taxon>
        <taxon>Aeromonadaceae</taxon>
        <taxon>Pseudaeromonas</taxon>
    </lineage>
</organism>
<proteinExistence type="inferred from homology"/>
<evidence type="ECO:0000256" key="2">
    <source>
        <dbReference type="ARBA" id="ARBA00005419"/>
    </source>
</evidence>
<sequence>MAIYCVGDVQGCLDELLALLALARFDERRDELWLTGDLVARGPKSLETLRFVKGLGTQATTVLGNHDLHLLATAAGHAQPKKKDRLDALFAAPDRDDLLGWLRHRPLLAEHPKVPLMMCHAGLSPQWDMHRAREAAREVEALLQSDHADWLLCHMYGNEPAHWDDRLAGLPRWRYIINCFTRMRFCYPDGRLDYRAKGSPTQPPPGLRPWFELRPRTEGEPTLLFGHWAALMGHCQVPEIYALDTGCVWGNRLTLLRYEDRALFSLGCPAYASGD</sequence>
<feature type="domain" description="Calcineurin-like phosphoesterase" evidence="6">
    <location>
        <begin position="1"/>
        <end position="160"/>
    </location>
</feature>
<dbReference type="PANTHER" id="PTHR40942:SF4">
    <property type="entry name" value="CYTOCHROME C5"/>
    <property type="match status" value="1"/>
</dbReference>
<dbReference type="Pfam" id="PF00149">
    <property type="entry name" value="Metallophos"/>
    <property type="match status" value="1"/>
</dbReference>
<reference evidence="8" key="1">
    <citation type="journal article" date="2019" name="Int. J. Syst. Evol. Microbiol.">
        <title>The Global Catalogue of Microorganisms (GCM) 10K type strain sequencing project: providing services to taxonomists for standard genome sequencing and annotation.</title>
        <authorList>
            <consortium name="The Broad Institute Genomics Platform"/>
            <consortium name="The Broad Institute Genome Sequencing Center for Infectious Disease"/>
            <person name="Wu L."/>
            <person name="Ma J."/>
        </authorList>
    </citation>
    <scope>NUCLEOTIDE SEQUENCE [LARGE SCALE GENOMIC DNA]</scope>
    <source>
        <strain evidence="8">JCM 32226</strain>
    </source>
</reference>
<dbReference type="PIRSF" id="PIRSF000903">
    <property type="entry name" value="B5n-ttraPtase_sm"/>
    <property type="match status" value="1"/>
</dbReference>
<comment type="function">
    <text evidence="1 5">Hydrolyzes diadenosine 5',5'''-P1,P4-tetraphosphate to yield ADP.</text>
</comment>
<evidence type="ECO:0000259" key="6">
    <source>
        <dbReference type="Pfam" id="PF00149"/>
    </source>
</evidence>
<evidence type="ECO:0000256" key="5">
    <source>
        <dbReference type="HAMAP-Rule" id="MF_00199"/>
    </source>
</evidence>
<name>A0ABP8QB38_9GAMM</name>
<dbReference type="InterPro" id="IPR004843">
    <property type="entry name" value="Calcineurin-like_PHP"/>
</dbReference>
<evidence type="ECO:0000313" key="8">
    <source>
        <dbReference type="Proteomes" id="UP001501321"/>
    </source>
</evidence>
<dbReference type="NCBIfam" id="TIGR00668">
    <property type="entry name" value="apaH"/>
    <property type="match status" value="1"/>
</dbReference>
<dbReference type="InterPro" id="IPR029052">
    <property type="entry name" value="Metallo-depent_PP-like"/>
</dbReference>
<keyword evidence="8" id="KW-1185">Reference proteome</keyword>
<keyword evidence="3 5" id="KW-0378">Hydrolase</keyword>
<comment type="similarity">
    <text evidence="2 5">Belongs to the Ap4A hydrolase family.</text>
</comment>
<protein>
    <recommendedName>
        <fullName evidence="5">Bis(5'-nucleosyl)-tetraphosphatase, symmetrical</fullName>
        <ecNumber evidence="5">3.6.1.41</ecNumber>
    </recommendedName>
    <alternativeName>
        <fullName evidence="5">Ap4A hydrolase</fullName>
    </alternativeName>
    <alternativeName>
        <fullName evidence="5">Diadenosine 5',5'''-P1,P4-tetraphosphate pyrophosphohydrolase</fullName>
    </alternativeName>
    <alternativeName>
        <fullName evidence="5">Diadenosine tetraphosphatase</fullName>
    </alternativeName>
</protein>
<dbReference type="NCBIfam" id="NF001204">
    <property type="entry name" value="PRK00166.1"/>
    <property type="match status" value="1"/>
</dbReference>
<dbReference type="InterPro" id="IPR004617">
    <property type="entry name" value="ApaH"/>
</dbReference>
<dbReference type="CDD" id="cd07422">
    <property type="entry name" value="MPP_ApaH"/>
    <property type="match status" value="1"/>
</dbReference>
<dbReference type="RefSeq" id="WP_345012655.1">
    <property type="nucleotide sequence ID" value="NZ_BAABFC010000012.1"/>
</dbReference>
<dbReference type="Proteomes" id="UP001501321">
    <property type="component" value="Unassembled WGS sequence"/>
</dbReference>